<evidence type="ECO:0000313" key="2">
    <source>
        <dbReference type="EMBL" id="KAK5689423.1"/>
    </source>
</evidence>
<feature type="region of interest" description="Disordered" evidence="1">
    <location>
        <begin position="312"/>
        <end position="398"/>
    </location>
</feature>
<feature type="compositionally biased region" description="Acidic residues" evidence="1">
    <location>
        <begin position="325"/>
        <end position="373"/>
    </location>
</feature>
<name>A0AAN7VKJ0_9PEZI</name>
<dbReference type="Proteomes" id="UP001310594">
    <property type="component" value="Unassembled WGS sequence"/>
</dbReference>
<accession>A0AAN7VKJ0</accession>
<reference evidence="2" key="1">
    <citation type="submission" date="2023-08" db="EMBL/GenBank/DDBJ databases">
        <title>Black Yeasts Isolated from many extreme environments.</title>
        <authorList>
            <person name="Coleine C."/>
            <person name="Stajich J.E."/>
            <person name="Selbmann L."/>
        </authorList>
    </citation>
    <scope>NUCLEOTIDE SEQUENCE</scope>
    <source>
        <strain evidence="2">CCFEE 5810</strain>
    </source>
</reference>
<dbReference type="AlphaFoldDB" id="A0AAN7VKJ0"/>
<evidence type="ECO:0000256" key="1">
    <source>
        <dbReference type="SAM" id="MobiDB-lite"/>
    </source>
</evidence>
<organism evidence="2 3">
    <name type="scientific">Elasticomyces elasticus</name>
    <dbReference type="NCBI Taxonomy" id="574655"/>
    <lineage>
        <taxon>Eukaryota</taxon>
        <taxon>Fungi</taxon>
        <taxon>Dikarya</taxon>
        <taxon>Ascomycota</taxon>
        <taxon>Pezizomycotina</taxon>
        <taxon>Dothideomycetes</taxon>
        <taxon>Dothideomycetidae</taxon>
        <taxon>Mycosphaerellales</taxon>
        <taxon>Teratosphaeriaceae</taxon>
        <taxon>Elasticomyces</taxon>
    </lineage>
</organism>
<sequence>MAAFVHSYNARSTASLTKRAAVADGAVSPGHGAEGKIVSVSEDEAYEDGYESCSELDITLSESQQDPTAAEQVSATAVGDNASSDFERGNDVTVEGGYSRFPEFHEKDYFRAANSTPAPALHGVMRNTTSDFGDDQFDFDRDHAEVLTRLSVDHSIVRLISNSRPSLRSDDLRKAMDGLIELKVRVDKLEITHLHIRVRIGLTVRITANALFGQATNYIKSMARGHQHFSLSELNFHSLIATICRVTLSEPQCGGIQGRVEYDTDGSASLTSIGNVSFDWTKPKQGLIVEDVTAEILLKLMEVDTHLLMDSDDESKAENAHDDSWSEDESCNGDESDDESEDESADESADDSEDYDDDGNGEEEMDHEVESESQYESVAEQNDGTDDEETSEGEDWNRTMETMSAILRSTVELDDAAKMLVMVHKRKAIDCEPGSKTKMARML</sequence>
<feature type="compositionally biased region" description="Basic and acidic residues" evidence="1">
    <location>
        <begin position="312"/>
        <end position="324"/>
    </location>
</feature>
<feature type="compositionally biased region" description="Acidic residues" evidence="1">
    <location>
        <begin position="383"/>
        <end position="394"/>
    </location>
</feature>
<proteinExistence type="predicted"/>
<comment type="caution">
    <text evidence="2">The sequence shown here is derived from an EMBL/GenBank/DDBJ whole genome shotgun (WGS) entry which is preliminary data.</text>
</comment>
<dbReference type="EMBL" id="JAVRQU010000032">
    <property type="protein sequence ID" value="KAK5689423.1"/>
    <property type="molecule type" value="Genomic_DNA"/>
</dbReference>
<gene>
    <name evidence="2" type="ORF">LTR97_012897</name>
</gene>
<evidence type="ECO:0000313" key="3">
    <source>
        <dbReference type="Proteomes" id="UP001310594"/>
    </source>
</evidence>
<protein>
    <submittedName>
        <fullName evidence="2">Uncharacterized protein</fullName>
    </submittedName>
</protein>